<dbReference type="EMBL" id="SRLO01006432">
    <property type="protein sequence ID" value="TNN28795.1"/>
    <property type="molecule type" value="Genomic_DNA"/>
</dbReference>
<evidence type="ECO:0000313" key="2">
    <source>
        <dbReference type="EMBL" id="TNN28795.1"/>
    </source>
</evidence>
<feature type="region of interest" description="Disordered" evidence="1">
    <location>
        <begin position="1"/>
        <end position="44"/>
    </location>
</feature>
<protein>
    <submittedName>
        <fullName evidence="2">Uncharacterized protein</fullName>
    </submittedName>
</protein>
<reference evidence="2 3" key="1">
    <citation type="submission" date="2019-03" db="EMBL/GenBank/DDBJ databases">
        <title>First draft genome of Liparis tanakae, snailfish: a comprehensive survey of snailfish specific genes.</title>
        <authorList>
            <person name="Kim W."/>
            <person name="Song I."/>
            <person name="Jeong J.-H."/>
            <person name="Kim D."/>
            <person name="Kim S."/>
            <person name="Ryu S."/>
            <person name="Song J.Y."/>
            <person name="Lee S.K."/>
        </authorList>
    </citation>
    <scope>NUCLEOTIDE SEQUENCE [LARGE SCALE GENOMIC DNA]</scope>
    <source>
        <tissue evidence="2">Muscle</tissue>
    </source>
</reference>
<keyword evidence="3" id="KW-1185">Reference proteome</keyword>
<dbReference type="Proteomes" id="UP000314294">
    <property type="component" value="Unassembled WGS sequence"/>
</dbReference>
<comment type="caution">
    <text evidence="2">The sequence shown here is derived from an EMBL/GenBank/DDBJ whole genome shotgun (WGS) entry which is preliminary data.</text>
</comment>
<gene>
    <name evidence="2" type="ORF">EYF80_061057</name>
</gene>
<accession>A0A4Z2EJ68</accession>
<organism evidence="2 3">
    <name type="scientific">Liparis tanakae</name>
    <name type="common">Tanaka's snailfish</name>
    <dbReference type="NCBI Taxonomy" id="230148"/>
    <lineage>
        <taxon>Eukaryota</taxon>
        <taxon>Metazoa</taxon>
        <taxon>Chordata</taxon>
        <taxon>Craniata</taxon>
        <taxon>Vertebrata</taxon>
        <taxon>Euteleostomi</taxon>
        <taxon>Actinopterygii</taxon>
        <taxon>Neopterygii</taxon>
        <taxon>Teleostei</taxon>
        <taxon>Neoteleostei</taxon>
        <taxon>Acanthomorphata</taxon>
        <taxon>Eupercaria</taxon>
        <taxon>Perciformes</taxon>
        <taxon>Cottioidei</taxon>
        <taxon>Cottales</taxon>
        <taxon>Liparidae</taxon>
        <taxon>Liparis</taxon>
    </lineage>
</organism>
<name>A0A4Z2EJ68_9TELE</name>
<evidence type="ECO:0000256" key="1">
    <source>
        <dbReference type="SAM" id="MobiDB-lite"/>
    </source>
</evidence>
<sequence>MWESTAHPSSPYRPEGQKHESDGLFCSGSPPGRPSRPRGGVPSLPGSGVWRPVLFCRDNVAVAPSPWTGMLGNLGQIKPVVFFGRYLAEPLERLRRKR</sequence>
<evidence type="ECO:0000313" key="3">
    <source>
        <dbReference type="Proteomes" id="UP000314294"/>
    </source>
</evidence>
<dbReference type="AlphaFoldDB" id="A0A4Z2EJ68"/>
<proteinExistence type="predicted"/>